<dbReference type="Proteomes" id="UP001153269">
    <property type="component" value="Unassembled WGS sequence"/>
</dbReference>
<name>A0A9N7UJG7_PLEPL</name>
<organism evidence="2 3">
    <name type="scientific">Pleuronectes platessa</name>
    <name type="common">European plaice</name>
    <dbReference type="NCBI Taxonomy" id="8262"/>
    <lineage>
        <taxon>Eukaryota</taxon>
        <taxon>Metazoa</taxon>
        <taxon>Chordata</taxon>
        <taxon>Craniata</taxon>
        <taxon>Vertebrata</taxon>
        <taxon>Euteleostomi</taxon>
        <taxon>Actinopterygii</taxon>
        <taxon>Neopterygii</taxon>
        <taxon>Teleostei</taxon>
        <taxon>Neoteleostei</taxon>
        <taxon>Acanthomorphata</taxon>
        <taxon>Carangaria</taxon>
        <taxon>Pleuronectiformes</taxon>
        <taxon>Pleuronectoidei</taxon>
        <taxon>Pleuronectidae</taxon>
        <taxon>Pleuronectes</taxon>
    </lineage>
</organism>
<evidence type="ECO:0000256" key="1">
    <source>
        <dbReference type="SAM" id="MobiDB-lite"/>
    </source>
</evidence>
<keyword evidence="3" id="KW-1185">Reference proteome</keyword>
<accession>A0A9N7UJG7</accession>
<feature type="compositionally biased region" description="Low complexity" evidence="1">
    <location>
        <begin position="116"/>
        <end position="135"/>
    </location>
</feature>
<evidence type="ECO:0000313" key="3">
    <source>
        <dbReference type="Proteomes" id="UP001153269"/>
    </source>
</evidence>
<sequence>MCNIVTCVKGVLFLVEGKNPAHFQQHEFSFLKDASASSLFARSPLNCRSECSPVKALCWVRSFNSFLRRVPSHDGARGVGAQVSSLAAQGGLRSPDPGLTLQPSSSCCSASTHRLQGLSSSSRRSSSSSRLQGLQKTLASQHTRLLNHKGMVLEKK</sequence>
<gene>
    <name evidence="2" type="ORF">PLEPLA_LOCUS21388</name>
</gene>
<protein>
    <submittedName>
        <fullName evidence="2">Uncharacterized protein</fullName>
    </submittedName>
</protein>
<comment type="caution">
    <text evidence="2">The sequence shown here is derived from an EMBL/GenBank/DDBJ whole genome shotgun (WGS) entry which is preliminary data.</text>
</comment>
<evidence type="ECO:0000313" key="2">
    <source>
        <dbReference type="EMBL" id="CAB1433298.1"/>
    </source>
</evidence>
<reference evidence="2" key="1">
    <citation type="submission" date="2020-03" db="EMBL/GenBank/DDBJ databases">
        <authorList>
            <person name="Weist P."/>
        </authorList>
    </citation>
    <scope>NUCLEOTIDE SEQUENCE</scope>
</reference>
<feature type="region of interest" description="Disordered" evidence="1">
    <location>
        <begin position="116"/>
        <end position="140"/>
    </location>
</feature>
<dbReference type="EMBL" id="CADEAL010001551">
    <property type="protein sequence ID" value="CAB1433298.1"/>
    <property type="molecule type" value="Genomic_DNA"/>
</dbReference>
<proteinExistence type="predicted"/>
<dbReference type="AlphaFoldDB" id="A0A9N7UJG7"/>